<dbReference type="InterPro" id="IPR036329">
    <property type="entry name" value="Aro-AA_hydroxylase_C_sf"/>
</dbReference>
<dbReference type="Gene3D" id="1.10.800.10">
    <property type="entry name" value="Aromatic amino acid hydroxylase"/>
    <property type="match status" value="1"/>
</dbReference>
<evidence type="ECO:0000256" key="1">
    <source>
        <dbReference type="ARBA" id="ARBA00001954"/>
    </source>
</evidence>
<keyword evidence="6" id="KW-0503">Monooxygenase</keyword>
<evidence type="ECO:0000256" key="5">
    <source>
        <dbReference type="ARBA" id="ARBA00023004"/>
    </source>
</evidence>
<accession>A0AA85JQV0</accession>
<evidence type="ECO:0000256" key="7">
    <source>
        <dbReference type="PIRSR" id="PIRSR000336-1"/>
    </source>
</evidence>
<evidence type="ECO:0000256" key="4">
    <source>
        <dbReference type="ARBA" id="ARBA00023002"/>
    </source>
</evidence>
<evidence type="ECO:0000256" key="9">
    <source>
        <dbReference type="SAM" id="MobiDB-lite"/>
    </source>
</evidence>
<dbReference type="InterPro" id="IPR036951">
    <property type="entry name" value="ArAA_hydroxylase_sf"/>
</dbReference>
<keyword evidence="5 7" id="KW-0408">Iron</keyword>
<evidence type="ECO:0000313" key="12">
    <source>
        <dbReference type="WBParaSite" id="TREG1_4590.2"/>
    </source>
</evidence>
<feature type="binding site" evidence="7">
    <location>
        <position position="343"/>
    </location>
    <ligand>
        <name>Fe cation</name>
        <dbReference type="ChEBI" id="CHEBI:24875"/>
    </ligand>
</feature>
<sequence length="471" mass="54184">MRDCDNNNGRTADESNTQTSDELSRKTSCLLRSVIIYFRSMSTGEESLRQTYSHVLQDILKCIINKKINVIHFETRPSFASLSACDEEAQYSCLVTMETSKEEDLDSLYSELRSFRFISTINIMSSGQNPQVWYPKHISDLDNCQHLLLKFEPELQTDHPGFHDPVYKQRRKQIAEIAFNYKYGDLIPEVQYTQEEIETWGAVYTRMKSLHSTKACKEYIEGFQLLEKYCNYNSKLIPQLRTVSEFMHKTSGFRIRPVAGLVTPRDFLASLAFRVFQSTQYIRHHSRPLHTPEPDCIHELIGHIPMLVNRKFADFSQEIGLASLGASEEEVSKLSTLYWFTVEFGLCYENGETRAMGAGIMSSPGELENAFSEDSVKEPLDINKAAVQVYDDVGYQQIYFVTQSVQSMKQALRNYLNTTTKHTVAVYDAVTETVHMKSRYLLRQDMLHHIKDDIEQLHELCNPVKSVATTT</sequence>
<dbReference type="PROSITE" id="PS00367">
    <property type="entry name" value="BH4_AAA_HYDROXYL_1"/>
    <property type="match status" value="1"/>
</dbReference>
<keyword evidence="3 7" id="KW-0479">Metal-binding</keyword>
<evidence type="ECO:0000256" key="8">
    <source>
        <dbReference type="PIRSR" id="PIRSR601273-2"/>
    </source>
</evidence>
<dbReference type="PROSITE" id="PS51410">
    <property type="entry name" value="BH4_AAA_HYDROXYL_2"/>
    <property type="match status" value="1"/>
</dbReference>
<dbReference type="InterPro" id="IPR018301">
    <property type="entry name" value="ArAA_hydroxylase_Fe/CU_BS"/>
</dbReference>
<keyword evidence="11" id="KW-1185">Reference proteome</keyword>
<dbReference type="WBParaSite" id="TREG1_4590.2">
    <property type="protein sequence ID" value="TREG1_4590.2"/>
    <property type="gene ID" value="TREG1_4590"/>
</dbReference>
<feature type="binding site" evidence="7">
    <location>
        <position position="303"/>
    </location>
    <ligand>
        <name>Fe cation</name>
        <dbReference type="ChEBI" id="CHEBI:24875"/>
    </ligand>
</feature>
<dbReference type="InterPro" id="IPR001273">
    <property type="entry name" value="ArAA_hydroxylase"/>
</dbReference>
<dbReference type="SUPFAM" id="SSF56534">
    <property type="entry name" value="Aromatic aminoacid monoxygenases, catalytic and oligomerization domains"/>
    <property type="match status" value="1"/>
</dbReference>
<protein>
    <recommendedName>
        <fullName evidence="10">Biopterin-dependent aromatic amino acid hydroxylase family profile domain-containing protein</fullName>
    </recommendedName>
</protein>
<evidence type="ECO:0000259" key="10">
    <source>
        <dbReference type="PROSITE" id="PS51410"/>
    </source>
</evidence>
<dbReference type="GO" id="GO:0009072">
    <property type="term" value="P:aromatic amino acid metabolic process"/>
    <property type="evidence" value="ECO:0007669"/>
    <property type="project" value="InterPro"/>
</dbReference>
<dbReference type="Pfam" id="PF00351">
    <property type="entry name" value="Biopterin_H"/>
    <property type="match status" value="1"/>
</dbReference>
<dbReference type="Proteomes" id="UP000050795">
    <property type="component" value="Unassembled WGS sequence"/>
</dbReference>
<name>A0AA85JQV0_TRIRE</name>
<feature type="binding site" evidence="7">
    <location>
        <position position="298"/>
    </location>
    <ligand>
        <name>Fe cation</name>
        <dbReference type="ChEBI" id="CHEBI:24875"/>
    </ligand>
</feature>
<dbReference type="NCBIfam" id="TIGR01269">
    <property type="entry name" value="Tyr_3_monoox"/>
    <property type="match status" value="1"/>
</dbReference>
<organism evidence="11 12">
    <name type="scientific">Trichobilharzia regenti</name>
    <name type="common">Nasal bird schistosome</name>
    <dbReference type="NCBI Taxonomy" id="157069"/>
    <lineage>
        <taxon>Eukaryota</taxon>
        <taxon>Metazoa</taxon>
        <taxon>Spiralia</taxon>
        <taxon>Lophotrochozoa</taxon>
        <taxon>Platyhelminthes</taxon>
        <taxon>Trematoda</taxon>
        <taxon>Digenea</taxon>
        <taxon>Strigeidida</taxon>
        <taxon>Schistosomatoidea</taxon>
        <taxon>Schistosomatidae</taxon>
        <taxon>Trichobilharzia</taxon>
    </lineage>
</organism>
<dbReference type="GO" id="GO:0043204">
    <property type="term" value="C:perikaryon"/>
    <property type="evidence" value="ECO:0007669"/>
    <property type="project" value="TreeGrafter"/>
</dbReference>
<dbReference type="PANTHER" id="PTHR11473:SF15">
    <property type="entry name" value="TYROSINE 3-MONOOXYGENASE"/>
    <property type="match status" value="1"/>
</dbReference>
<reference evidence="12" key="2">
    <citation type="submission" date="2023-11" db="UniProtKB">
        <authorList>
            <consortium name="WormBaseParasite"/>
        </authorList>
    </citation>
    <scope>IDENTIFICATION</scope>
</reference>
<evidence type="ECO:0000256" key="2">
    <source>
        <dbReference type="ARBA" id="ARBA00009712"/>
    </source>
</evidence>
<evidence type="ECO:0000313" key="11">
    <source>
        <dbReference type="Proteomes" id="UP000050795"/>
    </source>
</evidence>
<dbReference type="PRINTS" id="PR00372">
    <property type="entry name" value="FYWHYDRXLASE"/>
</dbReference>
<evidence type="ECO:0000256" key="3">
    <source>
        <dbReference type="ARBA" id="ARBA00022723"/>
    </source>
</evidence>
<proteinExistence type="inferred from homology"/>
<feature type="domain" description="Biopterin-dependent aromatic amino acid hydroxylase family profile" evidence="10">
    <location>
        <begin position="119"/>
        <end position="465"/>
    </location>
</feature>
<dbReference type="PIRSF" id="PIRSF000336">
    <property type="entry name" value="TH"/>
    <property type="match status" value="1"/>
</dbReference>
<dbReference type="AlphaFoldDB" id="A0AA85JQV0"/>
<dbReference type="PANTHER" id="PTHR11473">
    <property type="entry name" value="AROMATIC AMINO ACID HYDROXYLASE"/>
    <property type="match status" value="1"/>
</dbReference>
<dbReference type="GO" id="GO:0004511">
    <property type="term" value="F:tyrosine 3-monooxygenase activity"/>
    <property type="evidence" value="ECO:0007669"/>
    <property type="project" value="InterPro"/>
</dbReference>
<comment type="similarity">
    <text evidence="2">Belongs to the biopterin-dependent aromatic amino acid hydroxylase family.</text>
</comment>
<dbReference type="InterPro" id="IPR019773">
    <property type="entry name" value="Tyrosine_3-monooxygenase-like"/>
</dbReference>
<comment type="cofactor">
    <cofactor evidence="1 8">
        <name>Fe(2+)</name>
        <dbReference type="ChEBI" id="CHEBI:29033"/>
    </cofactor>
</comment>
<reference evidence="11" key="1">
    <citation type="submission" date="2022-06" db="EMBL/GenBank/DDBJ databases">
        <authorList>
            <person name="Berger JAMES D."/>
            <person name="Berger JAMES D."/>
        </authorList>
    </citation>
    <scope>NUCLEOTIDE SEQUENCE [LARGE SCALE GENOMIC DNA]</scope>
</reference>
<dbReference type="GO" id="GO:0005506">
    <property type="term" value="F:iron ion binding"/>
    <property type="evidence" value="ECO:0007669"/>
    <property type="project" value="InterPro"/>
</dbReference>
<dbReference type="GO" id="GO:0030424">
    <property type="term" value="C:axon"/>
    <property type="evidence" value="ECO:0007669"/>
    <property type="project" value="TreeGrafter"/>
</dbReference>
<keyword evidence="4" id="KW-0560">Oxidoreductase</keyword>
<feature type="region of interest" description="Disordered" evidence="9">
    <location>
        <begin position="1"/>
        <end position="21"/>
    </location>
</feature>
<dbReference type="GO" id="GO:0042423">
    <property type="term" value="P:catecholamine biosynthetic process"/>
    <property type="evidence" value="ECO:0007669"/>
    <property type="project" value="InterPro"/>
</dbReference>
<dbReference type="GO" id="GO:0005737">
    <property type="term" value="C:cytoplasm"/>
    <property type="evidence" value="ECO:0007669"/>
    <property type="project" value="TreeGrafter"/>
</dbReference>
<dbReference type="InterPro" id="IPR005962">
    <property type="entry name" value="Tyr_3_mOase"/>
</dbReference>
<evidence type="ECO:0000256" key="6">
    <source>
        <dbReference type="ARBA" id="ARBA00023033"/>
    </source>
</evidence>
<dbReference type="InterPro" id="IPR019774">
    <property type="entry name" value="Aromatic-AA_hydroxylase_C"/>
</dbReference>